<evidence type="ECO:0008006" key="3">
    <source>
        <dbReference type="Google" id="ProtNLM"/>
    </source>
</evidence>
<keyword evidence="2" id="KW-1185">Reference proteome</keyword>
<organism evidence="1 2">
    <name type="scientific">Pedobacter panaciterrae</name>
    <dbReference type="NCBI Taxonomy" id="363849"/>
    <lineage>
        <taxon>Bacteria</taxon>
        <taxon>Pseudomonadati</taxon>
        <taxon>Bacteroidota</taxon>
        <taxon>Sphingobacteriia</taxon>
        <taxon>Sphingobacteriales</taxon>
        <taxon>Sphingobacteriaceae</taxon>
        <taxon>Pedobacter</taxon>
    </lineage>
</organism>
<accession>A0ABU8NIW5</accession>
<dbReference type="EMBL" id="JBBEUB010000002">
    <property type="protein sequence ID" value="MEJ2902194.1"/>
    <property type="molecule type" value="Genomic_DNA"/>
</dbReference>
<sequence length="172" mass="19162">MRTLSFLILLLVITGCDFKNKSADTHTIAPIEGSKNQYITTKEYTGVIFAPDTSANADEGSVQFMPTAEDIENAERIFKMCLKTSKIDKDGVIVDSTRIQAPSGYFRQYLGYKNKNGEKVILLNCFIKSAVSKDETWKKEIIAFKDGGNNYFSVHINLATNDCFNFFVNGGA</sequence>
<dbReference type="RefSeq" id="WP_337715950.1">
    <property type="nucleotide sequence ID" value="NZ_JBBEUB010000002.1"/>
</dbReference>
<gene>
    <name evidence="1" type="ORF">WAE58_07150</name>
</gene>
<reference evidence="1 2" key="1">
    <citation type="submission" date="2024-03" db="EMBL/GenBank/DDBJ databases">
        <title>Sequence of Lycoming College Course Isolates.</title>
        <authorList>
            <person name="Plotts O."/>
            <person name="Newman J."/>
        </authorList>
    </citation>
    <scope>NUCLEOTIDE SEQUENCE [LARGE SCALE GENOMIC DNA]</scope>
    <source>
        <strain evidence="1 2">CJB-3</strain>
    </source>
</reference>
<evidence type="ECO:0000313" key="2">
    <source>
        <dbReference type="Proteomes" id="UP001378956"/>
    </source>
</evidence>
<protein>
    <recommendedName>
        <fullName evidence="3">Lipoprotein</fullName>
    </recommendedName>
</protein>
<comment type="caution">
    <text evidence="1">The sequence shown here is derived from an EMBL/GenBank/DDBJ whole genome shotgun (WGS) entry which is preliminary data.</text>
</comment>
<proteinExistence type="predicted"/>
<dbReference type="Proteomes" id="UP001378956">
    <property type="component" value="Unassembled WGS sequence"/>
</dbReference>
<name>A0ABU8NIW5_9SPHI</name>
<evidence type="ECO:0000313" key="1">
    <source>
        <dbReference type="EMBL" id="MEJ2902194.1"/>
    </source>
</evidence>
<dbReference type="PROSITE" id="PS51257">
    <property type="entry name" value="PROKAR_LIPOPROTEIN"/>
    <property type="match status" value="1"/>
</dbReference>